<comment type="caution">
    <text evidence="2">The sequence shown here is derived from an EMBL/GenBank/DDBJ whole genome shotgun (WGS) entry which is preliminary data.</text>
</comment>
<feature type="compositionally biased region" description="Basic and acidic residues" evidence="1">
    <location>
        <begin position="1"/>
        <end position="17"/>
    </location>
</feature>
<organism evidence="2 3">
    <name type="scientific">Planotetraspora thailandica</name>
    <dbReference type="NCBI Taxonomy" id="487172"/>
    <lineage>
        <taxon>Bacteria</taxon>
        <taxon>Bacillati</taxon>
        <taxon>Actinomycetota</taxon>
        <taxon>Actinomycetes</taxon>
        <taxon>Streptosporangiales</taxon>
        <taxon>Streptosporangiaceae</taxon>
        <taxon>Planotetraspora</taxon>
    </lineage>
</organism>
<protein>
    <submittedName>
        <fullName evidence="2">Uncharacterized protein</fullName>
    </submittedName>
</protein>
<keyword evidence="3" id="KW-1185">Reference proteome</keyword>
<name>A0A8J3UX86_9ACTN</name>
<dbReference type="EMBL" id="BOOR01000010">
    <property type="protein sequence ID" value="GII53724.1"/>
    <property type="molecule type" value="Genomic_DNA"/>
</dbReference>
<sequence length="213" mass="24150">MLDRMEFFETPPRRDMESEPEPEIVPPPWFGPPDDMLGGVVPIEKMLFQSDAIAVALSSAMAFSEGVKLYVQLAARRTTEMDEESWWRRQDTVSGRVHHPIRRGEPLSAEVLRFGVRFHDGTKATTVDSRPYFWEWPPPQPDGPILTEAEGGGGGGSDRRFRFGWTMWLWPLPPAEPFEFAVEWPAWDVPLTFTTVDGAAIAAAAHRVQPYWP</sequence>
<evidence type="ECO:0000256" key="1">
    <source>
        <dbReference type="SAM" id="MobiDB-lite"/>
    </source>
</evidence>
<reference evidence="2" key="1">
    <citation type="submission" date="2021-01" db="EMBL/GenBank/DDBJ databases">
        <title>Whole genome shotgun sequence of Planotetraspora thailandica NBRC 104271.</title>
        <authorList>
            <person name="Komaki H."/>
            <person name="Tamura T."/>
        </authorList>
    </citation>
    <scope>NUCLEOTIDE SEQUENCE</scope>
    <source>
        <strain evidence="2">NBRC 104271</strain>
    </source>
</reference>
<accession>A0A8J3UX86</accession>
<evidence type="ECO:0000313" key="3">
    <source>
        <dbReference type="Proteomes" id="UP000605992"/>
    </source>
</evidence>
<dbReference type="AlphaFoldDB" id="A0A8J3UX86"/>
<feature type="region of interest" description="Disordered" evidence="1">
    <location>
        <begin position="1"/>
        <end position="31"/>
    </location>
</feature>
<gene>
    <name evidence="2" type="ORF">Pth03_21130</name>
</gene>
<evidence type="ECO:0000313" key="2">
    <source>
        <dbReference type="EMBL" id="GII53724.1"/>
    </source>
</evidence>
<dbReference type="Proteomes" id="UP000605992">
    <property type="component" value="Unassembled WGS sequence"/>
</dbReference>
<proteinExistence type="predicted"/>